<proteinExistence type="predicted"/>
<protein>
    <submittedName>
        <fullName evidence="1">Uncharacterized protein</fullName>
    </submittedName>
</protein>
<dbReference type="AlphaFoldDB" id="A0A1J9P7E1"/>
<dbReference type="OrthoDB" id="4776522at2759"/>
<sequence>MSSQTATSPTSQSRTTTIQTRQTHCTHSTFTREFSSCDKLATCQMCKGGPDLGWVYVCTEDKERLHASYAYAQQQLSSSSTTVSSSSEAGDVVQLNAWIEKAIVEGHYTSEQVELVKAQRAAVLETIRTDYHMRRGSTPEVQSYLSPEEPEGTEPVPEKAYVKVSSSALLKACHSGLGNVTIPMCCLRVCSGCMPSATERGWQSLDRVCKYDYMTNDRLSEILADVVANIDSACMTIEDRKVPTQDTSPDFDTVGMRTGRDLHQARSSDIISPNYVSGDDNDNGENDGSEICYGDLAEAEIPAVDIKLTKRKSLMELFHWHRNHAKGSVTGTKKDHGQQGLGSTSMDDEMVVVSENTRPTQSRTARC</sequence>
<evidence type="ECO:0000313" key="2">
    <source>
        <dbReference type="Proteomes" id="UP000182235"/>
    </source>
</evidence>
<name>A0A1J9P7E1_9EURO</name>
<evidence type="ECO:0000313" key="1">
    <source>
        <dbReference type="EMBL" id="OJD12553.1"/>
    </source>
</evidence>
<accession>A0A1J9P7E1</accession>
<dbReference type="VEuPathDB" id="FungiDB:AJ78_06880"/>
<comment type="caution">
    <text evidence="1">The sequence shown here is derived from an EMBL/GenBank/DDBJ whole genome shotgun (WGS) entry which is preliminary data.</text>
</comment>
<dbReference type="EMBL" id="LGRN01000390">
    <property type="protein sequence ID" value="OJD12553.1"/>
    <property type="molecule type" value="Genomic_DNA"/>
</dbReference>
<organism evidence="1 2">
    <name type="scientific">Emergomyces pasteurianus Ep9510</name>
    <dbReference type="NCBI Taxonomy" id="1447872"/>
    <lineage>
        <taxon>Eukaryota</taxon>
        <taxon>Fungi</taxon>
        <taxon>Dikarya</taxon>
        <taxon>Ascomycota</taxon>
        <taxon>Pezizomycotina</taxon>
        <taxon>Eurotiomycetes</taxon>
        <taxon>Eurotiomycetidae</taxon>
        <taxon>Onygenales</taxon>
        <taxon>Ajellomycetaceae</taxon>
        <taxon>Emergomyces</taxon>
    </lineage>
</organism>
<keyword evidence="2" id="KW-1185">Reference proteome</keyword>
<dbReference type="STRING" id="1447872.A0A1J9P7E1"/>
<reference evidence="1 2" key="1">
    <citation type="submission" date="2015-07" db="EMBL/GenBank/DDBJ databases">
        <title>Emmonsia species relationships and genome sequence.</title>
        <authorList>
            <consortium name="The Broad Institute Genomics Platform"/>
            <person name="Cuomo C.A."/>
            <person name="Munoz J.F."/>
            <person name="Imamovic A."/>
            <person name="Priest M.E."/>
            <person name="Young S."/>
            <person name="Clay O.K."/>
            <person name="McEwen J.G."/>
        </authorList>
    </citation>
    <scope>NUCLEOTIDE SEQUENCE [LARGE SCALE GENOMIC DNA]</scope>
    <source>
        <strain evidence="1 2">UAMH 9510</strain>
    </source>
</reference>
<gene>
    <name evidence="1" type="ORF">AJ78_06880</name>
</gene>
<dbReference type="Proteomes" id="UP000182235">
    <property type="component" value="Unassembled WGS sequence"/>
</dbReference>